<accession>A0A2I0KT23</accession>
<name>A0A2I0KT23_PUNGR</name>
<evidence type="ECO:0000313" key="2">
    <source>
        <dbReference type="Proteomes" id="UP000233551"/>
    </source>
</evidence>
<keyword evidence="2" id="KW-1185">Reference proteome</keyword>
<protein>
    <submittedName>
        <fullName evidence="1">Uncharacterized protein</fullName>
    </submittedName>
</protein>
<sequence>MDFLVWIQLKLRKLDDPVSNEEGVKSIRVVNDTLLILIPKVEHPESLHQFRSISLCNVSYKLVMEMIANRLQGLMSELVSPNQVLMLSLWVRVLVGGVEIVRGKVGPPLLFQWRGELRWHNQSSRLSQHLQSMHIMKLPASVNQDIDRMCRNFIWGHSTDTRKVHLVRWDTITRPRAVGGLGLKRIEDYDTASLAKLGRGLLTRADDLWVLRVAQ</sequence>
<comment type="caution">
    <text evidence="1">The sequence shown here is derived from an EMBL/GenBank/DDBJ whole genome shotgun (WGS) entry which is preliminary data.</text>
</comment>
<evidence type="ECO:0000313" key="1">
    <source>
        <dbReference type="EMBL" id="PKI71624.1"/>
    </source>
</evidence>
<dbReference type="AlphaFoldDB" id="A0A2I0KT23"/>
<dbReference type="PANTHER" id="PTHR33116">
    <property type="entry name" value="REVERSE TRANSCRIPTASE ZINC-BINDING DOMAIN-CONTAINING PROTEIN-RELATED-RELATED"/>
    <property type="match status" value="1"/>
</dbReference>
<gene>
    <name evidence="1" type="ORF">CRG98_007947</name>
</gene>
<dbReference type="STRING" id="22663.A0A2I0KT23"/>
<dbReference type="Proteomes" id="UP000233551">
    <property type="component" value="Unassembled WGS sequence"/>
</dbReference>
<organism evidence="1 2">
    <name type="scientific">Punica granatum</name>
    <name type="common">Pomegranate</name>
    <dbReference type="NCBI Taxonomy" id="22663"/>
    <lineage>
        <taxon>Eukaryota</taxon>
        <taxon>Viridiplantae</taxon>
        <taxon>Streptophyta</taxon>
        <taxon>Embryophyta</taxon>
        <taxon>Tracheophyta</taxon>
        <taxon>Spermatophyta</taxon>
        <taxon>Magnoliopsida</taxon>
        <taxon>eudicotyledons</taxon>
        <taxon>Gunneridae</taxon>
        <taxon>Pentapetalae</taxon>
        <taxon>rosids</taxon>
        <taxon>malvids</taxon>
        <taxon>Myrtales</taxon>
        <taxon>Lythraceae</taxon>
        <taxon>Punica</taxon>
    </lineage>
</organism>
<proteinExistence type="predicted"/>
<dbReference type="PANTHER" id="PTHR33116:SF78">
    <property type="entry name" value="OS12G0587133 PROTEIN"/>
    <property type="match status" value="1"/>
</dbReference>
<reference evidence="1 2" key="1">
    <citation type="submission" date="2017-11" db="EMBL/GenBank/DDBJ databases">
        <title>De-novo sequencing of pomegranate (Punica granatum L.) genome.</title>
        <authorList>
            <person name="Akparov Z."/>
            <person name="Amiraslanov A."/>
            <person name="Hajiyeva S."/>
            <person name="Abbasov M."/>
            <person name="Kaur K."/>
            <person name="Hamwieh A."/>
            <person name="Solovyev V."/>
            <person name="Salamov A."/>
            <person name="Braich B."/>
            <person name="Kosarev P."/>
            <person name="Mahmoud A."/>
            <person name="Hajiyev E."/>
            <person name="Babayeva S."/>
            <person name="Izzatullayeva V."/>
            <person name="Mammadov A."/>
            <person name="Mammadov A."/>
            <person name="Sharifova S."/>
            <person name="Ojaghi J."/>
            <person name="Eynullazada K."/>
            <person name="Bayramov B."/>
            <person name="Abdulazimova A."/>
            <person name="Shahmuradov I."/>
        </authorList>
    </citation>
    <scope>NUCLEOTIDE SEQUENCE [LARGE SCALE GENOMIC DNA]</scope>
    <source>
        <strain evidence="2">cv. AG2017</strain>
        <tissue evidence="1">Leaf</tissue>
    </source>
</reference>
<dbReference type="EMBL" id="PGOL01000363">
    <property type="protein sequence ID" value="PKI71624.1"/>
    <property type="molecule type" value="Genomic_DNA"/>
</dbReference>